<evidence type="ECO:0000256" key="1">
    <source>
        <dbReference type="ARBA" id="ARBA00004370"/>
    </source>
</evidence>
<feature type="transmembrane region" description="Helical" evidence="3">
    <location>
        <begin position="223"/>
        <end position="241"/>
    </location>
</feature>
<dbReference type="Proteomes" id="UP000292958">
    <property type="component" value="Unassembled WGS sequence"/>
</dbReference>
<feature type="transmembrane region" description="Helical" evidence="3">
    <location>
        <begin position="107"/>
        <end position="128"/>
    </location>
</feature>
<sequence>MRQMRFVRLALWVLDRMESAGKRGNLSGDLLEELEDGRSARWFWYQVSAAILLNIIARMNRCATLLAFAVAWSALYPFWRAVCVGGLTYSLDHYEVLAWPWSSISPIIYGVLPAVLFVWLGFAAYTALSGSMNSHSAHEQCFALSTGTALIFAASFAVLRQLGHPQIVIGDLTRTDFFLIDHLYFISVPIALSLWITLWIGASNTPHVGRRQRRKSSRWWTSIARMAQMLVVALILCPFSSAQSPAVPEPTHGTDEELIHALKTKLGEDTAAGKFSGVILIAKDDALLFEQAYGLADRERMISNTAETRFRIGSINKVFTAVATLQLAEAGKIKLDDPLVNYLPDYPNKDLAQKVTIHELLNHTAGTGDIFGTTQNVLFSDEFKAHRLQLKTPWNLPIYSSASKMTVYESFEIAS</sequence>
<evidence type="ECO:0000313" key="6">
    <source>
        <dbReference type="Proteomes" id="UP000292958"/>
    </source>
</evidence>
<dbReference type="Pfam" id="PF00144">
    <property type="entry name" value="Beta-lactamase"/>
    <property type="match status" value="1"/>
</dbReference>
<reference evidence="5 6" key="1">
    <citation type="submission" date="2019-02" db="EMBL/GenBank/DDBJ databases">
        <title>Genomic Encyclopedia of Archaeal and Bacterial Type Strains, Phase II (KMG-II): from individual species to whole genera.</title>
        <authorList>
            <person name="Goeker M."/>
        </authorList>
    </citation>
    <scope>NUCLEOTIDE SEQUENCE [LARGE SCALE GENOMIC DNA]</scope>
    <source>
        <strain evidence="5 6">DSM 18101</strain>
    </source>
</reference>
<dbReference type="EMBL" id="SHKW01000005">
    <property type="protein sequence ID" value="RZU30376.1"/>
    <property type="molecule type" value="Genomic_DNA"/>
</dbReference>
<comment type="caution">
    <text evidence="5">The sequence shown here is derived from an EMBL/GenBank/DDBJ whole genome shotgun (WGS) entry which is preliminary data.</text>
</comment>
<keyword evidence="3" id="KW-0812">Transmembrane</keyword>
<evidence type="ECO:0000256" key="3">
    <source>
        <dbReference type="SAM" id="Phobius"/>
    </source>
</evidence>
<evidence type="ECO:0000256" key="2">
    <source>
        <dbReference type="ARBA" id="ARBA00023136"/>
    </source>
</evidence>
<dbReference type="Gene3D" id="3.40.710.10">
    <property type="entry name" value="DD-peptidase/beta-lactamase superfamily"/>
    <property type="match status" value="1"/>
</dbReference>
<dbReference type="PANTHER" id="PTHR46825:SF11">
    <property type="entry name" value="PENICILLIN-BINDING PROTEIN 4"/>
    <property type="match status" value="1"/>
</dbReference>
<feature type="transmembrane region" description="Helical" evidence="3">
    <location>
        <begin position="66"/>
        <end position="87"/>
    </location>
</feature>
<dbReference type="InterPro" id="IPR050491">
    <property type="entry name" value="AmpC-like"/>
</dbReference>
<feature type="transmembrane region" description="Helical" evidence="3">
    <location>
        <begin position="140"/>
        <end position="162"/>
    </location>
</feature>
<keyword evidence="6" id="KW-1185">Reference proteome</keyword>
<feature type="domain" description="Beta-lactamase-related" evidence="4">
    <location>
        <begin position="273"/>
        <end position="369"/>
    </location>
</feature>
<dbReference type="InterPro" id="IPR001466">
    <property type="entry name" value="Beta-lactam-related"/>
</dbReference>
<comment type="subcellular location">
    <subcellularLocation>
        <location evidence="1">Membrane</location>
    </subcellularLocation>
</comment>
<proteinExistence type="predicted"/>
<organism evidence="5 6">
    <name type="scientific">Edaphobacter modestus</name>
    <dbReference type="NCBI Taxonomy" id="388466"/>
    <lineage>
        <taxon>Bacteria</taxon>
        <taxon>Pseudomonadati</taxon>
        <taxon>Acidobacteriota</taxon>
        <taxon>Terriglobia</taxon>
        <taxon>Terriglobales</taxon>
        <taxon>Acidobacteriaceae</taxon>
        <taxon>Edaphobacter</taxon>
    </lineage>
</organism>
<dbReference type="SUPFAM" id="SSF56601">
    <property type="entry name" value="beta-lactamase/transpeptidase-like"/>
    <property type="match status" value="1"/>
</dbReference>
<name>A0A4V2G1T3_9BACT</name>
<dbReference type="PANTHER" id="PTHR46825">
    <property type="entry name" value="D-ALANYL-D-ALANINE-CARBOXYPEPTIDASE/ENDOPEPTIDASE AMPH"/>
    <property type="match status" value="1"/>
</dbReference>
<gene>
    <name evidence="5" type="ORF">BDD14_6133</name>
</gene>
<keyword evidence="2 3" id="KW-0472">Membrane</keyword>
<evidence type="ECO:0000313" key="5">
    <source>
        <dbReference type="EMBL" id="RZU30376.1"/>
    </source>
</evidence>
<dbReference type="InterPro" id="IPR012338">
    <property type="entry name" value="Beta-lactam/transpept-like"/>
</dbReference>
<evidence type="ECO:0000259" key="4">
    <source>
        <dbReference type="Pfam" id="PF00144"/>
    </source>
</evidence>
<feature type="transmembrane region" description="Helical" evidence="3">
    <location>
        <begin position="182"/>
        <end position="202"/>
    </location>
</feature>
<keyword evidence="3" id="KW-1133">Transmembrane helix</keyword>
<dbReference type="GO" id="GO:0016020">
    <property type="term" value="C:membrane"/>
    <property type="evidence" value="ECO:0007669"/>
    <property type="project" value="UniProtKB-SubCell"/>
</dbReference>
<protein>
    <submittedName>
        <fullName evidence="5">Beta-lactamase</fullName>
    </submittedName>
</protein>
<dbReference type="AlphaFoldDB" id="A0A4V2G1T3"/>
<accession>A0A4V2G1T3</accession>